<reference evidence="2" key="1">
    <citation type="journal article" date="2017" name="Environ. Microbiol. Rep.">
        <title>Genetic Diversity of Marine Anaerobic Ammonium-Oxidizing Bacteria as Revealed by Genomic and Proteomic Analyses of 'Candidatus Scalindua japonica'.</title>
        <authorList>
            <person name="Oshiki M."/>
            <person name="Mizuto K."/>
            <person name="Kimura Z."/>
            <person name="Kindaichi T."/>
            <person name="Satoh H."/>
            <person name="Okabe S."/>
        </authorList>
    </citation>
    <scope>NUCLEOTIDE SEQUENCE [LARGE SCALE GENOMIC DNA]</scope>
    <source>
        <strain evidence="2">husup-a2</strain>
    </source>
</reference>
<protein>
    <submittedName>
        <fullName evidence="1">ABC-type proline/glycine betaine transport systems, periplasmic components</fullName>
    </submittedName>
</protein>
<proteinExistence type="predicted"/>
<evidence type="ECO:0000313" key="1">
    <source>
        <dbReference type="EMBL" id="GAX62553.1"/>
    </source>
</evidence>
<keyword evidence="2" id="KW-1185">Reference proteome</keyword>
<accession>A0A286U333</accession>
<dbReference type="Proteomes" id="UP000218542">
    <property type="component" value="Unassembled WGS sequence"/>
</dbReference>
<dbReference type="AlphaFoldDB" id="A0A286U333"/>
<dbReference type="EMBL" id="BAOS01000034">
    <property type="protein sequence ID" value="GAX62553.1"/>
    <property type="molecule type" value="Genomic_DNA"/>
</dbReference>
<comment type="caution">
    <text evidence="1">The sequence shown here is derived from an EMBL/GenBank/DDBJ whole genome shotgun (WGS) entry which is preliminary data.</text>
</comment>
<gene>
    <name evidence="1" type="ORF">SCALIN_C34_0104</name>
</gene>
<sequence>MTRYRDYKYEYRIDDKDAITFVDQDWLQFAQENEAPDLTLEKVIGSNLLGHIEDDATRSLYKNLFDRIRTYGISTLIPYRCDSPTLRREFDLIIQPLENWGIKFKSKISSITISDYNPLLDISVPRSKQVFEICSCCKNVLFPDKTWKSLERALTRVNLSDLIVPEVTNSVCPKCTQLLQEWIK</sequence>
<dbReference type="OrthoDB" id="271452at2"/>
<dbReference type="RefSeq" id="WP_096895940.1">
    <property type="nucleotide sequence ID" value="NZ_BAOS01000034.1"/>
</dbReference>
<name>A0A286U333_9BACT</name>
<organism evidence="1 2">
    <name type="scientific">Candidatus Scalindua japonica</name>
    <dbReference type="NCBI Taxonomy" id="1284222"/>
    <lineage>
        <taxon>Bacteria</taxon>
        <taxon>Pseudomonadati</taxon>
        <taxon>Planctomycetota</taxon>
        <taxon>Candidatus Brocadiia</taxon>
        <taxon>Candidatus Brocadiales</taxon>
        <taxon>Candidatus Scalinduaceae</taxon>
        <taxon>Candidatus Scalindua</taxon>
    </lineage>
</organism>
<evidence type="ECO:0000313" key="2">
    <source>
        <dbReference type="Proteomes" id="UP000218542"/>
    </source>
</evidence>